<dbReference type="Gene3D" id="1.20.920.20">
    <property type="match status" value="1"/>
</dbReference>
<organism evidence="2 3">
    <name type="scientific">Streblomastix strix</name>
    <dbReference type="NCBI Taxonomy" id="222440"/>
    <lineage>
        <taxon>Eukaryota</taxon>
        <taxon>Metamonada</taxon>
        <taxon>Preaxostyla</taxon>
        <taxon>Oxymonadida</taxon>
        <taxon>Streblomastigidae</taxon>
        <taxon>Streblomastix</taxon>
    </lineage>
</organism>
<dbReference type="GO" id="GO:0051959">
    <property type="term" value="F:dynein light intermediate chain binding"/>
    <property type="evidence" value="ECO:0007669"/>
    <property type="project" value="InterPro"/>
</dbReference>
<evidence type="ECO:0000313" key="2">
    <source>
        <dbReference type="EMBL" id="KAA6363765.1"/>
    </source>
</evidence>
<dbReference type="Pfam" id="PF12780">
    <property type="entry name" value="AAA_8"/>
    <property type="match status" value="1"/>
</dbReference>
<evidence type="ECO:0000259" key="1">
    <source>
        <dbReference type="Pfam" id="PF12780"/>
    </source>
</evidence>
<dbReference type="GO" id="GO:0045505">
    <property type="term" value="F:dynein intermediate chain binding"/>
    <property type="evidence" value="ECO:0007669"/>
    <property type="project" value="InterPro"/>
</dbReference>
<gene>
    <name evidence="2" type="ORF">EZS28_040708</name>
</gene>
<protein>
    <recommendedName>
        <fullName evidence="1">Dynein heavy chain AAA module D4 domain-containing protein</fullName>
    </recommendedName>
</protein>
<accession>A0A5J4U2A8</accession>
<dbReference type="EMBL" id="SNRW01022507">
    <property type="protein sequence ID" value="KAA6363765.1"/>
    <property type="molecule type" value="Genomic_DNA"/>
</dbReference>
<feature type="domain" description="Dynein heavy chain AAA module D4" evidence="1">
    <location>
        <begin position="3"/>
        <end position="45"/>
    </location>
</feature>
<reference evidence="2 3" key="1">
    <citation type="submission" date="2019-03" db="EMBL/GenBank/DDBJ databases">
        <title>Single cell metagenomics reveals metabolic interactions within the superorganism composed of flagellate Streblomastix strix and complex community of Bacteroidetes bacteria on its surface.</title>
        <authorList>
            <person name="Treitli S.C."/>
            <person name="Kolisko M."/>
            <person name="Husnik F."/>
            <person name="Keeling P."/>
            <person name="Hampl V."/>
        </authorList>
    </citation>
    <scope>NUCLEOTIDE SEQUENCE [LARGE SCALE GENOMIC DNA]</scope>
    <source>
        <strain evidence="2">ST1C</strain>
    </source>
</reference>
<evidence type="ECO:0000313" key="3">
    <source>
        <dbReference type="Proteomes" id="UP000324800"/>
    </source>
</evidence>
<dbReference type="PANTHER" id="PTHR22878:SF68">
    <property type="entry name" value="DYNEIN HEAVY CHAIN 6, AXONEMAL-LIKE"/>
    <property type="match status" value="1"/>
</dbReference>
<dbReference type="PANTHER" id="PTHR22878">
    <property type="entry name" value="DYNEIN HEAVY CHAIN 6, AXONEMAL-LIKE-RELATED"/>
    <property type="match status" value="1"/>
</dbReference>
<dbReference type="GO" id="GO:0030286">
    <property type="term" value="C:dynein complex"/>
    <property type="evidence" value="ECO:0007669"/>
    <property type="project" value="InterPro"/>
</dbReference>
<dbReference type="AlphaFoldDB" id="A0A5J4U2A8"/>
<name>A0A5J4U2A8_9EUKA</name>
<dbReference type="Proteomes" id="UP000324800">
    <property type="component" value="Unassembled WGS sequence"/>
</dbReference>
<dbReference type="InterPro" id="IPR026983">
    <property type="entry name" value="DHC"/>
</dbReference>
<dbReference type="GO" id="GO:0007018">
    <property type="term" value="P:microtubule-based movement"/>
    <property type="evidence" value="ECO:0007669"/>
    <property type="project" value="InterPro"/>
</dbReference>
<proteinExistence type="predicted"/>
<dbReference type="InterPro" id="IPR024317">
    <property type="entry name" value="Dynein_heavy_chain_D4_dom"/>
</dbReference>
<comment type="caution">
    <text evidence="2">The sequence shown here is derived from an EMBL/GenBank/DDBJ whole genome shotgun (WGS) entry which is preliminary data.</text>
</comment>
<sequence length="95" mass="11214">MELADKVSEMCRRIHSSVDEASDRFLAEMKRNIYNTPTLFLEIIILMFKFLKKRDDAIDERINKNEVVVNTLNEAKKSFVNIQDKLKKMYAMLNV</sequence>